<keyword evidence="2" id="KW-1185">Reference proteome</keyword>
<accession>A0A7J5UN51</accession>
<dbReference type="RefSeq" id="WP_155524126.1">
    <property type="nucleotide sequence ID" value="NZ_VUKF01000019.1"/>
</dbReference>
<dbReference type="AlphaFoldDB" id="A0A7J5UN51"/>
<evidence type="ECO:0000313" key="2">
    <source>
        <dbReference type="Proteomes" id="UP000451860"/>
    </source>
</evidence>
<comment type="caution">
    <text evidence="1">The sequence shown here is derived from an EMBL/GenBank/DDBJ whole genome shotgun (WGS) entry which is preliminary data.</text>
</comment>
<dbReference type="EMBL" id="WHJE01000061">
    <property type="protein sequence ID" value="KAE8763671.1"/>
    <property type="molecule type" value="Genomic_DNA"/>
</dbReference>
<sequence>MNWLELHDLRALDLIREAEAAHRRRGASRERRSTIYLRRHRNAGL</sequence>
<proteinExistence type="predicted"/>
<gene>
    <name evidence="1" type="ORF">GB883_12940</name>
</gene>
<dbReference type="Proteomes" id="UP000451860">
    <property type="component" value="Unassembled WGS sequence"/>
</dbReference>
<protein>
    <submittedName>
        <fullName evidence="1">Uncharacterized protein</fullName>
    </submittedName>
</protein>
<name>A0A7J5UN51_9MICO</name>
<evidence type="ECO:0000313" key="1">
    <source>
        <dbReference type="EMBL" id="KAE8763671.1"/>
    </source>
</evidence>
<reference evidence="1 2" key="1">
    <citation type="submission" date="2019-10" db="EMBL/GenBank/DDBJ databases">
        <title>Georgenia wutianyii sp. nov. and Georgenia yuyongxinii sp. nov. isolated from plateau pika (Ochotona curzoniae) in the Qinghai-Tibet plateau of China.</title>
        <authorList>
            <person name="Tian Z."/>
        </authorList>
    </citation>
    <scope>NUCLEOTIDE SEQUENCE [LARGE SCALE GENOMIC DNA]</scope>
    <source>
        <strain evidence="1 2">DSM 21501</strain>
    </source>
</reference>
<organism evidence="1 2">
    <name type="scientific">Georgenia thermotolerans</name>
    <dbReference type="NCBI Taxonomy" id="527326"/>
    <lineage>
        <taxon>Bacteria</taxon>
        <taxon>Bacillati</taxon>
        <taxon>Actinomycetota</taxon>
        <taxon>Actinomycetes</taxon>
        <taxon>Micrococcales</taxon>
        <taxon>Bogoriellaceae</taxon>
        <taxon>Georgenia</taxon>
    </lineage>
</organism>